<dbReference type="Proteomes" id="UP000316887">
    <property type="component" value="Unassembled WGS sequence"/>
</dbReference>
<organism evidence="3 4">
    <name type="scientific">Zymomonas mobilis</name>
    <dbReference type="NCBI Taxonomy" id="542"/>
    <lineage>
        <taxon>Bacteria</taxon>
        <taxon>Pseudomonadati</taxon>
        <taxon>Pseudomonadota</taxon>
        <taxon>Alphaproteobacteria</taxon>
        <taxon>Sphingomonadales</taxon>
        <taxon>Zymomonadaceae</taxon>
        <taxon>Zymomonas</taxon>
    </lineage>
</organism>
<sequence>MKSATVFCLWAVFSGGVILSPATAQQRKDRDVALAAIRNGQILSLHQIEEKILPRMNGCRYLGPELHDNTIYRLKFIRNNTVIWVDVDGQSGEVLSRTDSDGGDSDSDQPYMGDPRR</sequence>
<gene>
    <name evidence="3" type="ORF">FBY58_0187</name>
</gene>
<keyword evidence="2" id="KW-0732">Signal</keyword>
<dbReference type="OrthoDB" id="7428944at2"/>
<feature type="chain" id="PRO_5021750601" description="PepSY domain-containing protein" evidence="2">
    <location>
        <begin position="25"/>
        <end position="117"/>
    </location>
</feature>
<reference evidence="3 4" key="1">
    <citation type="submission" date="2019-06" db="EMBL/GenBank/DDBJ databases">
        <title>Genome sequencing of Zymomonas mobilis strains for genetic engineering and biofuel applications.</title>
        <authorList>
            <person name="Teravest M."/>
        </authorList>
    </citation>
    <scope>NUCLEOTIDE SEQUENCE [LARGE SCALE GENOMIC DNA]</scope>
    <source>
        <strain evidence="3 4">AN0101</strain>
    </source>
</reference>
<evidence type="ECO:0000313" key="3">
    <source>
        <dbReference type="EMBL" id="TQL16651.1"/>
    </source>
</evidence>
<comment type="caution">
    <text evidence="3">The sequence shown here is derived from an EMBL/GenBank/DDBJ whole genome shotgun (WGS) entry which is preliminary data.</text>
</comment>
<dbReference type="AlphaFoldDB" id="A0A542VZ97"/>
<name>A0A542VZ97_ZYMMB</name>
<evidence type="ECO:0000256" key="1">
    <source>
        <dbReference type="SAM" id="MobiDB-lite"/>
    </source>
</evidence>
<dbReference type="RefSeq" id="WP_141919056.1">
    <property type="nucleotide sequence ID" value="NZ_VFOF01000001.1"/>
</dbReference>
<proteinExistence type="predicted"/>
<dbReference type="EMBL" id="VFOF01000001">
    <property type="protein sequence ID" value="TQL16651.1"/>
    <property type="molecule type" value="Genomic_DNA"/>
</dbReference>
<feature type="signal peptide" evidence="2">
    <location>
        <begin position="1"/>
        <end position="24"/>
    </location>
</feature>
<protein>
    <recommendedName>
        <fullName evidence="5">PepSY domain-containing protein</fullName>
    </recommendedName>
</protein>
<evidence type="ECO:0008006" key="5">
    <source>
        <dbReference type="Google" id="ProtNLM"/>
    </source>
</evidence>
<evidence type="ECO:0000256" key="2">
    <source>
        <dbReference type="SAM" id="SignalP"/>
    </source>
</evidence>
<feature type="region of interest" description="Disordered" evidence="1">
    <location>
        <begin position="94"/>
        <end position="117"/>
    </location>
</feature>
<accession>A0A542VZ97</accession>
<evidence type="ECO:0000313" key="4">
    <source>
        <dbReference type="Proteomes" id="UP000316887"/>
    </source>
</evidence>